<keyword evidence="1" id="KW-0812">Transmembrane</keyword>
<keyword evidence="1" id="KW-1133">Transmembrane helix</keyword>
<evidence type="ECO:0000313" key="2">
    <source>
        <dbReference type="EMBL" id="QHB30521.1"/>
    </source>
</evidence>
<organism evidence="2 3">
    <name type="scientific">Pseudomonas monteilii</name>
    <dbReference type="NCBI Taxonomy" id="76759"/>
    <lineage>
        <taxon>Bacteria</taxon>
        <taxon>Pseudomonadati</taxon>
        <taxon>Pseudomonadota</taxon>
        <taxon>Gammaproteobacteria</taxon>
        <taxon>Pseudomonadales</taxon>
        <taxon>Pseudomonadaceae</taxon>
        <taxon>Pseudomonas</taxon>
    </lineage>
</organism>
<reference evidence="2 3" key="1">
    <citation type="submission" date="2019-05" db="EMBL/GenBank/DDBJ databases">
        <title>Complete genome sequence of Pseudomonas Pseudomonas resinovorans.</title>
        <authorList>
            <person name="Chen H.-P."/>
        </authorList>
    </citation>
    <scope>NUCLEOTIDE SEQUENCE [LARGE SCALE GENOMIC DNA]</scope>
    <source>
        <strain evidence="2 3">TCU-CK1</strain>
    </source>
</reference>
<dbReference type="AlphaFoldDB" id="A0AAE6RGI5"/>
<dbReference type="EMBL" id="CP040324">
    <property type="protein sequence ID" value="QHB30521.1"/>
    <property type="molecule type" value="Genomic_DNA"/>
</dbReference>
<sequence length="96" mass="10390">MVRLPRPESTAWAVPSGISAVFASFVNGMAALAAIIDVWRSRARPRSGLPLFASSSCLSNSLRTQLFSVYPLWLCAGVFALAMYSIQNQSVDHLTS</sequence>
<feature type="transmembrane region" description="Helical" evidence="1">
    <location>
        <begin position="12"/>
        <end position="36"/>
    </location>
</feature>
<accession>A0AAE6RGI5</accession>
<name>A0AAE6RGI5_9PSED</name>
<gene>
    <name evidence="2" type="ORF">TCK1_5175</name>
</gene>
<keyword evidence="1" id="KW-0472">Membrane</keyword>
<feature type="transmembrane region" description="Helical" evidence="1">
    <location>
        <begin position="66"/>
        <end position="86"/>
    </location>
</feature>
<evidence type="ECO:0000256" key="1">
    <source>
        <dbReference type="SAM" id="Phobius"/>
    </source>
</evidence>
<dbReference type="Proteomes" id="UP000464593">
    <property type="component" value="Chromosome"/>
</dbReference>
<proteinExistence type="predicted"/>
<protein>
    <submittedName>
        <fullName evidence="2">Membrane protein</fullName>
    </submittedName>
</protein>
<evidence type="ECO:0000313" key="3">
    <source>
        <dbReference type="Proteomes" id="UP000464593"/>
    </source>
</evidence>